<comment type="similarity">
    <text evidence="3 7">Belongs to the type-II 3-dehydroquinase family.</text>
</comment>
<dbReference type="PIRSF" id="PIRSF001399">
    <property type="entry name" value="DHquinase_II"/>
    <property type="match status" value="1"/>
</dbReference>
<evidence type="ECO:0000256" key="9">
    <source>
        <dbReference type="PIRSR" id="PIRSR001399-2"/>
    </source>
</evidence>
<evidence type="ECO:0000313" key="12">
    <source>
        <dbReference type="Proteomes" id="UP000295636"/>
    </source>
</evidence>
<feature type="active site" description="Proton donor" evidence="7 8">
    <location>
        <position position="100"/>
    </location>
</feature>
<organism evidence="11 12">
    <name type="scientific">Paenibacillus piri</name>
    <dbReference type="NCBI Taxonomy" id="2547395"/>
    <lineage>
        <taxon>Bacteria</taxon>
        <taxon>Bacillati</taxon>
        <taxon>Bacillota</taxon>
        <taxon>Bacilli</taxon>
        <taxon>Bacillales</taxon>
        <taxon>Paenibacillaceae</taxon>
        <taxon>Paenibacillus</taxon>
    </lineage>
</organism>
<evidence type="ECO:0000256" key="10">
    <source>
        <dbReference type="PIRSR" id="PIRSR001399-3"/>
    </source>
</evidence>
<keyword evidence="7" id="KW-0057">Aromatic amino acid biosynthesis</keyword>
<dbReference type="InterPro" id="IPR036441">
    <property type="entry name" value="DHquinase_II_sf"/>
</dbReference>
<evidence type="ECO:0000256" key="6">
    <source>
        <dbReference type="ARBA" id="ARBA00023239"/>
    </source>
</evidence>
<dbReference type="NCBIfam" id="NF003806">
    <property type="entry name" value="PRK05395.1-3"/>
    <property type="match status" value="1"/>
</dbReference>
<evidence type="ECO:0000256" key="5">
    <source>
        <dbReference type="ARBA" id="ARBA00012060"/>
    </source>
</evidence>
<protein>
    <recommendedName>
        <fullName evidence="5 7">3-dehydroquinate dehydratase</fullName>
        <shortName evidence="7">3-dehydroquinase</shortName>
        <ecNumber evidence="5 7">4.2.1.10</ecNumber>
    </recommendedName>
    <alternativeName>
        <fullName evidence="7">Type II DHQase</fullName>
    </alternativeName>
</protein>
<evidence type="ECO:0000313" key="11">
    <source>
        <dbReference type="EMBL" id="TDF99222.1"/>
    </source>
</evidence>
<feature type="binding site" evidence="7 9">
    <location>
        <position position="111"/>
    </location>
    <ligand>
        <name>substrate</name>
    </ligand>
</feature>
<sequence length="148" mass="16058">MVRILVLNGPNLNMLGVREPGIYGSLSLKAIEDNLQRLAGELGVELECFQSNYEGALIDKIHEAFGTKDGIIMNPGAFTHYSYALRDAVSTVQLPLIEVHISNIHKREPFRHVSVIAPVALGQIAGLGAEGYELGLRAIVSHLKSLEG</sequence>
<dbReference type="AlphaFoldDB" id="A0A4R5KUM7"/>
<dbReference type="Pfam" id="PF01220">
    <property type="entry name" value="DHquinase_II"/>
    <property type="match status" value="1"/>
</dbReference>
<dbReference type="GO" id="GO:0003855">
    <property type="term" value="F:3-dehydroquinate dehydratase activity"/>
    <property type="evidence" value="ECO:0007669"/>
    <property type="project" value="UniProtKB-UniRule"/>
</dbReference>
<dbReference type="NCBIfam" id="NF003805">
    <property type="entry name" value="PRK05395.1-2"/>
    <property type="match status" value="1"/>
</dbReference>
<dbReference type="PANTHER" id="PTHR21272:SF3">
    <property type="entry name" value="CATABOLIC 3-DEHYDROQUINASE"/>
    <property type="match status" value="1"/>
</dbReference>
<keyword evidence="12" id="KW-1185">Reference proteome</keyword>
<dbReference type="NCBIfam" id="TIGR01088">
    <property type="entry name" value="aroQ"/>
    <property type="match status" value="1"/>
</dbReference>
<dbReference type="EMBL" id="SMRT01000002">
    <property type="protein sequence ID" value="TDF99222.1"/>
    <property type="molecule type" value="Genomic_DNA"/>
</dbReference>
<dbReference type="Gene3D" id="3.40.50.9100">
    <property type="entry name" value="Dehydroquinase, class II"/>
    <property type="match status" value="1"/>
</dbReference>
<dbReference type="Proteomes" id="UP000295636">
    <property type="component" value="Unassembled WGS sequence"/>
</dbReference>
<dbReference type="PANTHER" id="PTHR21272">
    <property type="entry name" value="CATABOLIC 3-DEHYDROQUINASE"/>
    <property type="match status" value="1"/>
</dbReference>
<comment type="pathway">
    <text evidence="2 7">Metabolic intermediate biosynthesis; chorismate biosynthesis; chorismate from D-erythrose 4-phosphate and phosphoenolpyruvate: step 3/7.</text>
</comment>
<feature type="binding site" evidence="7 9">
    <location>
        <position position="74"/>
    </location>
    <ligand>
        <name>substrate</name>
    </ligand>
</feature>
<comment type="subunit">
    <text evidence="4 7">Homododecamer.</text>
</comment>
<evidence type="ECO:0000256" key="8">
    <source>
        <dbReference type="PIRSR" id="PIRSR001399-1"/>
    </source>
</evidence>
<feature type="site" description="Transition state stabilizer" evidence="7 10">
    <location>
        <position position="18"/>
    </location>
</feature>
<dbReference type="CDD" id="cd00466">
    <property type="entry name" value="DHQase_II"/>
    <property type="match status" value="1"/>
</dbReference>
<dbReference type="GO" id="GO:0009423">
    <property type="term" value="P:chorismate biosynthetic process"/>
    <property type="evidence" value="ECO:0007669"/>
    <property type="project" value="UniProtKB-UniRule"/>
</dbReference>
<dbReference type="InterPro" id="IPR001874">
    <property type="entry name" value="DHquinase_II"/>
</dbReference>
<dbReference type="UniPathway" id="UPA00053">
    <property type="reaction ID" value="UER00086"/>
</dbReference>
<gene>
    <name evidence="7 11" type="primary">aroQ</name>
    <name evidence="11" type="ORF">E1757_04995</name>
</gene>
<comment type="function">
    <text evidence="7">Catalyzes a trans-dehydration via an enolate intermediate.</text>
</comment>
<dbReference type="RefSeq" id="WP_133225760.1">
    <property type="nucleotide sequence ID" value="NZ_SMRT01000002.1"/>
</dbReference>
<feature type="binding site" evidence="7 9">
    <location>
        <position position="80"/>
    </location>
    <ligand>
        <name>substrate</name>
    </ligand>
</feature>
<comment type="catalytic activity">
    <reaction evidence="1 7">
        <text>3-dehydroquinate = 3-dehydroshikimate + H2O</text>
        <dbReference type="Rhea" id="RHEA:21096"/>
        <dbReference type="ChEBI" id="CHEBI:15377"/>
        <dbReference type="ChEBI" id="CHEBI:16630"/>
        <dbReference type="ChEBI" id="CHEBI:32364"/>
        <dbReference type="EC" id="4.2.1.10"/>
    </reaction>
</comment>
<evidence type="ECO:0000256" key="7">
    <source>
        <dbReference type="HAMAP-Rule" id="MF_00169"/>
    </source>
</evidence>
<feature type="binding site" evidence="7 9">
    <location>
        <begin position="101"/>
        <end position="102"/>
    </location>
    <ligand>
        <name>substrate</name>
    </ligand>
</feature>
<feature type="active site" description="Proton acceptor" evidence="7 8">
    <location>
        <position position="23"/>
    </location>
</feature>
<comment type="caution">
    <text evidence="11">The sequence shown here is derived from an EMBL/GenBank/DDBJ whole genome shotgun (WGS) entry which is preliminary data.</text>
</comment>
<dbReference type="InterPro" id="IPR018509">
    <property type="entry name" value="DHquinase_II_CS"/>
</dbReference>
<name>A0A4R5KUM7_9BACL</name>
<proteinExistence type="inferred from homology"/>
<accession>A0A4R5KUM7</accession>
<evidence type="ECO:0000256" key="3">
    <source>
        <dbReference type="ARBA" id="ARBA00011037"/>
    </source>
</evidence>
<evidence type="ECO:0000256" key="2">
    <source>
        <dbReference type="ARBA" id="ARBA00004902"/>
    </source>
</evidence>
<dbReference type="OrthoDB" id="9790793at2"/>
<dbReference type="GO" id="GO:0009073">
    <property type="term" value="P:aromatic amino acid family biosynthetic process"/>
    <property type="evidence" value="ECO:0007669"/>
    <property type="project" value="UniProtKB-KW"/>
</dbReference>
<dbReference type="GO" id="GO:0008652">
    <property type="term" value="P:amino acid biosynthetic process"/>
    <property type="evidence" value="ECO:0007669"/>
    <property type="project" value="UniProtKB-KW"/>
</dbReference>
<reference evidence="11 12" key="1">
    <citation type="submission" date="2019-03" db="EMBL/GenBank/DDBJ databases">
        <title>This is whole genome sequence of Paenibacillus sp MS74 strain.</title>
        <authorList>
            <person name="Trinh H.N."/>
        </authorList>
    </citation>
    <scope>NUCLEOTIDE SEQUENCE [LARGE SCALE GENOMIC DNA]</scope>
    <source>
        <strain evidence="11 12">MS74</strain>
    </source>
</reference>
<dbReference type="PROSITE" id="PS01029">
    <property type="entry name" value="DEHYDROQUINASE_II"/>
    <property type="match status" value="1"/>
</dbReference>
<dbReference type="NCBIfam" id="NF003807">
    <property type="entry name" value="PRK05395.1-4"/>
    <property type="match status" value="1"/>
</dbReference>
<evidence type="ECO:0000256" key="4">
    <source>
        <dbReference type="ARBA" id="ARBA00011193"/>
    </source>
</evidence>
<keyword evidence="6 7" id="KW-0456">Lyase</keyword>
<feature type="binding site" evidence="7 9">
    <location>
        <position position="87"/>
    </location>
    <ligand>
        <name>substrate</name>
    </ligand>
</feature>
<dbReference type="HAMAP" id="MF_00169">
    <property type="entry name" value="AroQ"/>
    <property type="match status" value="1"/>
</dbReference>
<dbReference type="SUPFAM" id="SSF52304">
    <property type="entry name" value="Type II 3-dehydroquinate dehydratase"/>
    <property type="match status" value="1"/>
</dbReference>
<keyword evidence="7" id="KW-0028">Amino-acid biosynthesis</keyword>
<evidence type="ECO:0000256" key="1">
    <source>
        <dbReference type="ARBA" id="ARBA00001864"/>
    </source>
</evidence>
<dbReference type="EC" id="4.2.1.10" evidence="5 7"/>
<dbReference type="GO" id="GO:0019631">
    <property type="term" value="P:quinate catabolic process"/>
    <property type="evidence" value="ECO:0007669"/>
    <property type="project" value="TreeGrafter"/>
</dbReference>